<dbReference type="Pfam" id="PF13482">
    <property type="entry name" value="RNase_H_2"/>
    <property type="match status" value="1"/>
</dbReference>
<keyword evidence="3" id="KW-1185">Reference proteome</keyword>
<proteinExistence type="predicted"/>
<dbReference type="InterPro" id="IPR036397">
    <property type="entry name" value="RNaseH_sf"/>
</dbReference>
<evidence type="ECO:0000313" key="3">
    <source>
        <dbReference type="Proteomes" id="UP001501079"/>
    </source>
</evidence>
<evidence type="ECO:0000313" key="2">
    <source>
        <dbReference type="EMBL" id="GAA4175832.1"/>
    </source>
</evidence>
<protein>
    <recommendedName>
        <fullName evidence="1">YprB ribonuclease H-like domain-containing protein</fullName>
    </recommendedName>
</protein>
<dbReference type="Gene3D" id="3.30.420.10">
    <property type="entry name" value="Ribonuclease H-like superfamily/Ribonuclease H"/>
    <property type="match status" value="1"/>
</dbReference>
<dbReference type="Proteomes" id="UP001501079">
    <property type="component" value="Unassembled WGS sequence"/>
</dbReference>
<gene>
    <name evidence="2" type="ORF">GCM10022287_22060</name>
</gene>
<comment type="caution">
    <text evidence="2">The sequence shown here is derived from an EMBL/GenBank/DDBJ whole genome shotgun (WGS) entry which is preliminary data.</text>
</comment>
<reference evidence="3" key="1">
    <citation type="journal article" date="2019" name="Int. J. Syst. Evol. Microbiol.">
        <title>The Global Catalogue of Microorganisms (GCM) 10K type strain sequencing project: providing services to taxonomists for standard genome sequencing and annotation.</title>
        <authorList>
            <consortium name="The Broad Institute Genomics Platform"/>
            <consortium name="The Broad Institute Genome Sequencing Center for Infectious Disease"/>
            <person name="Wu L."/>
            <person name="Ma J."/>
        </authorList>
    </citation>
    <scope>NUCLEOTIDE SEQUENCE [LARGE SCALE GENOMIC DNA]</scope>
    <source>
        <strain evidence="3">JCM 17591</strain>
    </source>
</reference>
<sequence>MGSATVSLAGDVKALKLDKAARDVKVLTIDVERFPAKTLSYELWQVNIPKEWVLEPPRISRFSAKWLHEKKPFGADERSGHEAMVRLMWDALTEADVVVTFNGDRADFPWMNEEFERYGFGPAAPFKSVDLYKSAKARFNLMSRSLQYLGEFLERGGKLDSGGSGLVRRLVTGQGTEKDWRQYELYNDRDVTLTERAYLDLLPWLKNQPHMGMMIADGTESRCAFCGSTKLNLHHKKVHAFVRSYQLYRCAACGGWNRSTALTGHAQYTRPVK</sequence>
<organism evidence="2 3">
    <name type="scientific">Gryllotalpicola koreensis</name>
    <dbReference type="NCBI Taxonomy" id="993086"/>
    <lineage>
        <taxon>Bacteria</taxon>
        <taxon>Bacillati</taxon>
        <taxon>Actinomycetota</taxon>
        <taxon>Actinomycetes</taxon>
        <taxon>Micrococcales</taxon>
        <taxon>Microbacteriaceae</taxon>
        <taxon>Gryllotalpicola</taxon>
    </lineage>
</organism>
<dbReference type="InterPro" id="IPR038720">
    <property type="entry name" value="YprB_RNase_H-like_dom"/>
</dbReference>
<dbReference type="SUPFAM" id="SSF53098">
    <property type="entry name" value="Ribonuclease H-like"/>
    <property type="match status" value="1"/>
</dbReference>
<dbReference type="EMBL" id="BAABBW010000003">
    <property type="protein sequence ID" value="GAA4175832.1"/>
    <property type="molecule type" value="Genomic_DNA"/>
</dbReference>
<accession>A0ABP8A1T0</accession>
<evidence type="ECO:0000259" key="1">
    <source>
        <dbReference type="Pfam" id="PF13482"/>
    </source>
</evidence>
<dbReference type="InterPro" id="IPR012337">
    <property type="entry name" value="RNaseH-like_sf"/>
</dbReference>
<feature type="domain" description="YprB ribonuclease H-like" evidence="1">
    <location>
        <begin position="73"/>
        <end position="196"/>
    </location>
</feature>
<name>A0ABP8A1T0_9MICO</name>